<feature type="transmembrane region" description="Helical" evidence="7">
    <location>
        <begin position="167"/>
        <end position="185"/>
    </location>
</feature>
<feature type="transmembrane region" description="Helical" evidence="7">
    <location>
        <begin position="12"/>
        <end position="34"/>
    </location>
</feature>
<dbReference type="PRINTS" id="PR01035">
    <property type="entry name" value="TCRTETA"/>
</dbReference>
<accession>A0ABQ1G8Q7</accession>
<dbReference type="PANTHER" id="PTHR43414">
    <property type="entry name" value="MULTIDRUG RESISTANCE PROTEIN MDTG"/>
    <property type="match status" value="1"/>
</dbReference>
<protein>
    <submittedName>
        <fullName evidence="9">Multidrug resistance protein MdtG</fullName>
    </submittedName>
</protein>
<dbReference type="InterPro" id="IPR001958">
    <property type="entry name" value="Tet-R_TetA/multi-R_MdtG-like"/>
</dbReference>
<keyword evidence="10" id="KW-1185">Reference proteome</keyword>
<keyword evidence="5 7" id="KW-1133">Transmembrane helix</keyword>
<dbReference type="PANTHER" id="PTHR43414:SF6">
    <property type="entry name" value="MULTIDRUG RESISTANCE PROTEIN MDTG"/>
    <property type="match status" value="1"/>
</dbReference>
<feature type="domain" description="Major facilitator superfamily (MFS) profile" evidence="8">
    <location>
        <begin position="8"/>
        <end position="386"/>
    </location>
</feature>
<evidence type="ECO:0000259" key="8">
    <source>
        <dbReference type="PROSITE" id="PS50850"/>
    </source>
</evidence>
<gene>
    <name evidence="9" type="primary">mdtG</name>
    <name evidence="9" type="ORF">GCM10010917_25180</name>
</gene>
<name>A0ABQ1G8Q7_9BACL</name>
<dbReference type="Proteomes" id="UP000609323">
    <property type="component" value="Unassembled WGS sequence"/>
</dbReference>
<feature type="transmembrane region" description="Helical" evidence="7">
    <location>
        <begin position="78"/>
        <end position="97"/>
    </location>
</feature>
<feature type="transmembrane region" description="Helical" evidence="7">
    <location>
        <begin position="135"/>
        <end position="161"/>
    </location>
</feature>
<organism evidence="9 10">
    <name type="scientific">Paenibacillus physcomitrellae</name>
    <dbReference type="NCBI Taxonomy" id="1619311"/>
    <lineage>
        <taxon>Bacteria</taxon>
        <taxon>Bacillati</taxon>
        <taxon>Bacillota</taxon>
        <taxon>Bacilli</taxon>
        <taxon>Bacillales</taxon>
        <taxon>Paenibacillaceae</taxon>
        <taxon>Paenibacillus</taxon>
    </lineage>
</organism>
<evidence type="ECO:0000256" key="1">
    <source>
        <dbReference type="ARBA" id="ARBA00004651"/>
    </source>
</evidence>
<proteinExistence type="predicted"/>
<feature type="transmembrane region" description="Helical" evidence="7">
    <location>
        <begin position="46"/>
        <end position="66"/>
    </location>
</feature>
<keyword evidence="4 7" id="KW-0812">Transmembrane</keyword>
<keyword evidence="6 7" id="KW-0472">Membrane</keyword>
<dbReference type="Gene3D" id="1.20.1250.20">
    <property type="entry name" value="MFS general substrate transporter like domains"/>
    <property type="match status" value="2"/>
</dbReference>
<dbReference type="InterPro" id="IPR036259">
    <property type="entry name" value="MFS_trans_sf"/>
</dbReference>
<feature type="transmembrane region" description="Helical" evidence="7">
    <location>
        <begin position="216"/>
        <end position="237"/>
    </location>
</feature>
<dbReference type="PROSITE" id="PS50850">
    <property type="entry name" value="MFS"/>
    <property type="match status" value="1"/>
</dbReference>
<keyword evidence="3" id="KW-1003">Cell membrane</keyword>
<sequence length="402" mass="43017">MNLPWKKNLYVLWCGVFCTSTAYSMVIPFLTLFINKDLGVESNVSFWSGLLFGVTFLASALIAPFWGSLADKYGRKPMLLRSGFSLCAVYLLMAVVQNPYELLVVRILSGLLAGYVPSAIALVGTNTPEKHVGYALGIMATAGASGSIVGPLLGGVLSKFIGYRECFLVAAFVVLMSAIIAWIGAKEENFDRNRTRSHVMDDLKEASANRPLMRQLGVVLIVTASVMVLEPLLTLYVLELGSSHDNASLSSGVIFSAVGVATVVAAPIWGKIGQKIGYERTLMIGLLGGGLGNVLQLLFHNLVGFGILRFVYGLFFAAVYPGLNALIVKATTPEFRGRAFSLNQSSSQLGNMVGPIAGGTLGAYIPIPIVFLLNGVLLTATAGTLKWKQLKVRRAKDQAADV</sequence>
<dbReference type="InterPro" id="IPR020846">
    <property type="entry name" value="MFS_dom"/>
</dbReference>
<comment type="caution">
    <text evidence="9">The sequence shown here is derived from an EMBL/GenBank/DDBJ whole genome shotgun (WGS) entry which is preliminary data.</text>
</comment>
<evidence type="ECO:0000313" key="10">
    <source>
        <dbReference type="Proteomes" id="UP000609323"/>
    </source>
</evidence>
<evidence type="ECO:0000256" key="6">
    <source>
        <dbReference type="ARBA" id="ARBA00023136"/>
    </source>
</evidence>
<comment type="subcellular location">
    <subcellularLocation>
        <location evidence="1">Cell membrane</location>
        <topology evidence="1">Multi-pass membrane protein</topology>
    </subcellularLocation>
</comment>
<keyword evidence="2" id="KW-0813">Transport</keyword>
<evidence type="ECO:0000256" key="5">
    <source>
        <dbReference type="ARBA" id="ARBA00022989"/>
    </source>
</evidence>
<evidence type="ECO:0000256" key="2">
    <source>
        <dbReference type="ARBA" id="ARBA00022448"/>
    </source>
</evidence>
<feature type="transmembrane region" description="Helical" evidence="7">
    <location>
        <begin position="249"/>
        <end position="269"/>
    </location>
</feature>
<feature type="transmembrane region" description="Helical" evidence="7">
    <location>
        <begin position="371"/>
        <end position="387"/>
    </location>
</feature>
<reference evidence="10" key="1">
    <citation type="journal article" date="2019" name="Int. J. Syst. Evol. Microbiol.">
        <title>The Global Catalogue of Microorganisms (GCM) 10K type strain sequencing project: providing services to taxonomists for standard genome sequencing and annotation.</title>
        <authorList>
            <consortium name="The Broad Institute Genomics Platform"/>
            <consortium name="The Broad Institute Genome Sequencing Center for Infectious Disease"/>
            <person name="Wu L."/>
            <person name="Ma J."/>
        </authorList>
    </citation>
    <scope>NUCLEOTIDE SEQUENCE [LARGE SCALE GENOMIC DNA]</scope>
    <source>
        <strain evidence="10">CGMCC 1.15044</strain>
    </source>
</reference>
<dbReference type="Pfam" id="PF07690">
    <property type="entry name" value="MFS_1"/>
    <property type="match status" value="1"/>
</dbReference>
<feature type="transmembrane region" description="Helical" evidence="7">
    <location>
        <begin position="281"/>
        <end position="299"/>
    </location>
</feature>
<evidence type="ECO:0000256" key="4">
    <source>
        <dbReference type="ARBA" id="ARBA00022692"/>
    </source>
</evidence>
<evidence type="ECO:0000313" key="9">
    <source>
        <dbReference type="EMBL" id="GGA38897.1"/>
    </source>
</evidence>
<dbReference type="SUPFAM" id="SSF103473">
    <property type="entry name" value="MFS general substrate transporter"/>
    <property type="match status" value="1"/>
</dbReference>
<dbReference type="InterPro" id="IPR011701">
    <property type="entry name" value="MFS"/>
</dbReference>
<evidence type="ECO:0000256" key="3">
    <source>
        <dbReference type="ARBA" id="ARBA00022475"/>
    </source>
</evidence>
<feature type="transmembrane region" description="Helical" evidence="7">
    <location>
        <begin position="103"/>
        <end position="123"/>
    </location>
</feature>
<feature type="transmembrane region" description="Helical" evidence="7">
    <location>
        <begin position="305"/>
        <end position="328"/>
    </location>
</feature>
<dbReference type="EMBL" id="BMHF01000008">
    <property type="protein sequence ID" value="GGA38897.1"/>
    <property type="molecule type" value="Genomic_DNA"/>
</dbReference>
<dbReference type="RefSeq" id="WP_094092611.1">
    <property type="nucleotide sequence ID" value="NZ_BMHF01000008.1"/>
</dbReference>
<evidence type="ECO:0000256" key="7">
    <source>
        <dbReference type="SAM" id="Phobius"/>
    </source>
</evidence>